<dbReference type="InterPro" id="IPR029026">
    <property type="entry name" value="tRNA_m1G_MTases_N"/>
</dbReference>
<keyword evidence="5 6" id="KW-0819">tRNA processing</keyword>
<dbReference type="PANTHER" id="PTHR40703:SF1">
    <property type="entry name" value="TRNA (PSEUDOURIDINE(54)-N(1))-METHYLTRANSFERASE"/>
    <property type="match status" value="1"/>
</dbReference>
<comment type="caution">
    <text evidence="6">Lacks conserved residue(s) required for the propagation of feature annotation.</text>
</comment>
<dbReference type="CDD" id="cd18087">
    <property type="entry name" value="TrmY-like"/>
    <property type="match status" value="1"/>
</dbReference>
<comment type="subcellular location">
    <subcellularLocation>
        <location evidence="6">Cytoplasm</location>
    </subcellularLocation>
</comment>
<evidence type="ECO:0000313" key="8">
    <source>
        <dbReference type="Proteomes" id="UP000199370"/>
    </source>
</evidence>
<dbReference type="PANTHER" id="PTHR40703">
    <property type="entry name" value="TRNA (PSEUDOURIDINE(54)-N(1))-METHYLTRANSFERASE"/>
    <property type="match status" value="1"/>
</dbReference>
<dbReference type="Pfam" id="PF04013">
    <property type="entry name" value="Methyltrn_RNA_2"/>
    <property type="match status" value="1"/>
</dbReference>
<gene>
    <name evidence="6" type="primary">trmY</name>
    <name evidence="7" type="ORF">SAMN05192554_1365</name>
</gene>
<dbReference type="GO" id="GO:0005737">
    <property type="term" value="C:cytoplasm"/>
    <property type="evidence" value="ECO:0007669"/>
    <property type="project" value="UniProtKB-SubCell"/>
</dbReference>
<evidence type="ECO:0000256" key="1">
    <source>
        <dbReference type="ARBA" id="ARBA00022490"/>
    </source>
</evidence>
<dbReference type="GO" id="GO:0008175">
    <property type="term" value="F:tRNA methyltransferase activity"/>
    <property type="evidence" value="ECO:0007669"/>
    <property type="project" value="UniProtKB-UniRule"/>
</dbReference>
<dbReference type="RefSeq" id="WP_089736359.1">
    <property type="nucleotide sequence ID" value="NZ_FNIA01000036.1"/>
</dbReference>
<keyword evidence="4 6" id="KW-0949">S-adenosyl-L-methionine</keyword>
<dbReference type="InterPro" id="IPR029028">
    <property type="entry name" value="Alpha/beta_knot_MTases"/>
</dbReference>
<dbReference type="Gene3D" id="3.40.1280.10">
    <property type="match status" value="1"/>
</dbReference>
<keyword evidence="2 6" id="KW-0489">Methyltransferase</keyword>
<keyword evidence="3 6" id="KW-0808">Transferase</keyword>
<evidence type="ECO:0000256" key="2">
    <source>
        <dbReference type="ARBA" id="ARBA00022603"/>
    </source>
</evidence>
<keyword evidence="8" id="KW-1185">Reference proteome</keyword>
<dbReference type="STRING" id="996166.SAMN05192554_1365"/>
<accession>A0A1H0BA21</accession>
<evidence type="ECO:0000256" key="5">
    <source>
        <dbReference type="ARBA" id="ARBA00022694"/>
    </source>
</evidence>
<dbReference type="EC" id="2.1.1.257" evidence="6"/>
<feature type="binding site" evidence="6">
    <location>
        <position position="128"/>
    </location>
    <ligand>
        <name>S-adenosyl-L-methionine</name>
        <dbReference type="ChEBI" id="CHEBI:59789"/>
    </ligand>
</feature>
<dbReference type="OrthoDB" id="27492at2157"/>
<reference evidence="7 8" key="1">
    <citation type="submission" date="2016-10" db="EMBL/GenBank/DDBJ databases">
        <authorList>
            <person name="de Groot N.N."/>
        </authorList>
    </citation>
    <scope>NUCLEOTIDE SEQUENCE [LARGE SCALE GENOMIC DNA]</scope>
    <source>
        <strain evidence="8">EB21,IBRC-M 10013,KCTC 4048</strain>
    </source>
</reference>
<comment type="function">
    <text evidence="6">Specifically catalyzes the N1-methylation of pseudouridine at position 54 (Psi54) in tRNAs.</text>
</comment>
<evidence type="ECO:0000313" key="7">
    <source>
        <dbReference type="EMBL" id="SDN42544.1"/>
    </source>
</evidence>
<dbReference type="InterPro" id="IPR007158">
    <property type="entry name" value="TrmY"/>
</dbReference>
<keyword evidence="1 6" id="KW-0963">Cytoplasm</keyword>
<dbReference type="HAMAP" id="MF_00587">
    <property type="entry name" value="tRNA_methyltr_TrmY"/>
    <property type="match status" value="1"/>
</dbReference>
<name>A0A1H0BA21_9EURY</name>
<dbReference type="SUPFAM" id="SSF75217">
    <property type="entry name" value="alpha/beta knot"/>
    <property type="match status" value="1"/>
</dbReference>
<dbReference type="EMBL" id="FNIA01000036">
    <property type="protein sequence ID" value="SDN42544.1"/>
    <property type="molecule type" value="Genomic_DNA"/>
</dbReference>
<organism evidence="7 8">
    <name type="scientific">Haloarchaeobius iranensis</name>
    <dbReference type="NCBI Taxonomy" id="996166"/>
    <lineage>
        <taxon>Archaea</taxon>
        <taxon>Methanobacteriati</taxon>
        <taxon>Methanobacteriota</taxon>
        <taxon>Stenosarchaea group</taxon>
        <taxon>Halobacteria</taxon>
        <taxon>Halobacteriales</taxon>
        <taxon>Halorubellaceae</taxon>
        <taxon>Haloarchaeobius</taxon>
    </lineage>
</organism>
<proteinExistence type="inferred from homology"/>
<comment type="catalytic activity">
    <reaction evidence="6">
        <text>pseudouridine(54) in tRNA + S-adenosyl-L-methionine = N(1)-methylpseudouridine(54) in tRNA + S-adenosyl-L-homocysteine + H(+)</text>
        <dbReference type="Rhea" id="RHEA:55292"/>
        <dbReference type="Rhea" id="RHEA-COMP:14140"/>
        <dbReference type="Rhea" id="RHEA-COMP:14141"/>
        <dbReference type="ChEBI" id="CHEBI:15378"/>
        <dbReference type="ChEBI" id="CHEBI:57856"/>
        <dbReference type="ChEBI" id="CHEBI:59789"/>
        <dbReference type="ChEBI" id="CHEBI:65314"/>
        <dbReference type="ChEBI" id="CHEBI:74890"/>
        <dbReference type="EC" id="2.1.1.257"/>
    </reaction>
</comment>
<evidence type="ECO:0000256" key="4">
    <source>
        <dbReference type="ARBA" id="ARBA00022691"/>
    </source>
</evidence>
<comment type="similarity">
    <text evidence="6">Belongs to the methyltransferase superfamily. TrmY family.</text>
</comment>
<evidence type="ECO:0000256" key="6">
    <source>
        <dbReference type="HAMAP-Rule" id="MF_00587"/>
    </source>
</evidence>
<dbReference type="Proteomes" id="UP000199370">
    <property type="component" value="Unassembled WGS sequence"/>
</dbReference>
<evidence type="ECO:0000256" key="3">
    <source>
        <dbReference type="ARBA" id="ARBA00022679"/>
    </source>
</evidence>
<dbReference type="AlphaFoldDB" id="A0A1H0BA21"/>
<sequence length="198" mass="21518">MRQFVICGHEVPTSPDFSLDALASEAGRLDLLCRCLNAAFLTSHGLRDDVRVHLVIQDEFTVTVDGGSVRNLHPDERSTAALVRTALEHRENAIGHQPAESSPGVSIRRVGLDVVLDECARDGTVVQLHEDGAPASEAEPPENPTFVLSDHRDFTDTEADLLADAADQRLRLGPTLLHADHAVTVAHHYLDTDGYASF</sequence>
<protein>
    <recommendedName>
        <fullName evidence="6">tRNA (pseudouridine(54)-N(1))-methyltransferase</fullName>
        <ecNumber evidence="6">2.1.1.257</ecNumber>
    </recommendedName>
</protein>
<dbReference type="GO" id="GO:0008757">
    <property type="term" value="F:S-adenosylmethionine-dependent methyltransferase activity"/>
    <property type="evidence" value="ECO:0007669"/>
    <property type="project" value="UniProtKB-UniRule"/>
</dbReference>
<dbReference type="NCBIfam" id="NF002560">
    <property type="entry name" value="PRK02135.1"/>
    <property type="match status" value="1"/>
</dbReference>
<comment type="subunit">
    <text evidence="6">Homodimer.</text>
</comment>
<dbReference type="GO" id="GO:0030488">
    <property type="term" value="P:tRNA methylation"/>
    <property type="evidence" value="ECO:0007669"/>
    <property type="project" value="UniProtKB-UniRule"/>
</dbReference>